<feature type="domain" description="Nbr1 FW" evidence="2">
    <location>
        <begin position="40"/>
        <end position="131"/>
    </location>
</feature>
<dbReference type="Pfam" id="PF16158">
    <property type="entry name" value="N_BRCA1_IG"/>
    <property type="match status" value="1"/>
</dbReference>
<feature type="domain" description="Secretion system C-terminal sorting" evidence="3">
    <location>
        <begin position="549"/>
        <end position="620"/>
    </location>
</feature>
<dbReference type="InterPro" id="IPR013783">
    <property type="entry name" value="Ig-like_fold"/>
</dbReference>
<dbReference type="Proteomes" id="UP000179243">
    <property type="component" value="Unassembled WGS sequence"/>
</dbReference>
<gene>
    <name evidence="4" type="ORF">A2519_02525</name>
</gene>
<dbReference type="Pfam" id="PF18962">
    <property type="entry name" value="Por_Secre_tail"/>
    <property type="match status" value="1"/>
</dbReference>
<dbReference type="EMBL" id="MFYX01000084">
    <property type="protein sequence ID" value="OGK03629.1"/>
    <property type="molecule type" value="Genomic_DNA"/>
</dbReference>
<keyword evidence="1" id="KW-0732">Signal</keyword>
<feature type="chain" id="PRO_5009528539" description="Secretion system C-terminal sorting domain-containing protein" evidence="1">
    <location>
        <begin position="21"/>
        <end position="623"/>
    </location>
</feature>
<reference evidence="4 5" key="1">
    <citation type="journal article" date="2016" name="Nat. Commun.">
        <title>Thousands of microbial genomes shed light on interconnected biogeochemical processes in an aquifer system.</title>
        <authorList>
            <person name="Anantharaman K."/>
            <person name="Brown C.T."/>
            <person name="Hug L.A."/>
            <person name="Sharon I."/>
            <person name="Castelle C.J."/>
            <person name="Probst A.J."/>
            <person name="Thomas B.C."/>
            <person name="Singh A."/>
            <person name="Wilkins M.J."/>
            <person name="Karaoz U."/>
            <person name="Brodie E.L."/>
            <person name="Williams K.H."/>
            <person name="Hubbard S.S."/>
            <person name="Banfield J.F."/>
        </authorList>
    </citation>
    <scope>NUCLEOTIDE SEQUENCE [LARGE SCALE GENOMIC DNA]</scope>
</reference>
<comment type="caution">
    <text evidence="4">The sequence shown here is derived from an EMBL/GenBank/DDBJ whole genome shotgun (WGS) entry which is preliminary data.</text>
</comment>
<dbReference type="NCBIfam" id="TIGR04183">
    <property type="entry name" value="Por_Secre_tail"/>
    <property type="match status" value="1"/>
</dbReference>
<organism evidence="4 5">
    <name type="scientific">Candidatus Raymondbacteria bacterium RIFOXYD12_FULL_49_13</name>
    <dbReference type="NCBI Taxonomy" id="1817890"/>
    <lineage>
        <taxon>Bacteria</taxon>
        <taxon>Raymondiibacteriota</taxon>
    </lineage>
</organism>
<dbReference type="Gene3D" id="2.60.40.10">
    <property type="entry name" value="Immunoglobulins"/>
    <property type="match status" value="1"/>
</dbReference>
<evidence type="ECO:0000313" key="4">
    <source>
        <dbReference type="EMBL" id="OGK03629.1"/>
    </source>
</evidence>
<dbReference type="AlphaFoldDB" id="A0A1F7FAC1"/>
<dbReference type="InterPro" id="IPR026444">
    <property type="entry name" value="Secre_tail"/>
</dbReference>
<name>A0A1F7FAC1_UNCRA</name>
<accession>A0A1F7FAC1</accession>
<evidence type="ECO:0000259" key="3">
    <source>
        <dbReference type="Pfam" id="PF18962"/>
    </source>
</evidence>
<evidence type="ECO:0000259" key="2">
    <source>
        <dbReference type="Pfam" id="PF16158"/>
    </source>
</evidence>
<feature type="signal peptide" evidence="1">
    <location>
        <begin position="1"/>
        <end position="20"/>
    </location>
</feature>
<proteinExistence type="predicted"/>
<dbReference type="InterPro" id="IPR032350">
    <property type="entry name" value="Nbr1_FW"/>
</dbReference>
<evidence type="ECO:0000313" key="5">
    <source>
        <dbReference type="Proteomes" id="UP000179243"/>
    </source>
</evidence>
<protein>
    <recommendedName>
        <fullName evidence="6">Secretion system C-terminal sorting domain-containing protein</fullName>
    </recommendedName>
</protein>
<evidence type="ECO:0000256" key="1">
    <source>
        <dbReference type="SAM" id="SignalP"/>
    </source>
</evidence>
<sequence>MKTIALNFAFAFLLSMNVVAQSTFNSQFISVVIPDTLTTDEIFPATIKFKNTGTSTWGAGGEVFYLISQNPTRNYTWGTYFIILGQGHTVAPGDTFNFASNLRAPSTPGKWAFAWQCSTVTGHELFGDVVRAESIYVTQRLETPPPPPQHKDSLLDSSDFEYIGSFKLPAVAGYENRYVASGLALRTMPDGSKRFFLNTGTYAQCLYEVALPQLAKIEGNSYSALNTATLVKKWTTIAWDSTVSGENLTANGGFWWDDSTNILYWTHYNGYYTGRPFPVLTATRLADDGTITNLKYWYLPEVPRWKAYWRGITHIPKTFADLYTGGRELALGFGGDYSIIQTASCGPSIAAIQKPDTAKDTLDLVEVLRYIYPEAAVRNGNYFLGNSTIWIYQPPSPWDGRFTTGSTCWAGVFIDLPDKKGFVAFVKHGTGRLGYDYGGNTIDPHLEDNWYFYDLKELGDAALGNQTLGSVQPSSFNKIEWPYPVSNTQIYHSMSGACFDPQTRIMYVYLSFALGGEPAVHAYYVKTDSSLANERSSGAAHSGQLLATYPNPFNPAVMVSVAGIYKCTSLRVYNTNGQMITDITQQLVNGRAIWDASNQPGGIYVIKAVTDKKVLVKKAVLVK</sequence>
<evidence type="ECO:0008006" key="6">
    <source>
        <dbReference type="Google" id="ProtNLM"/>
    </source>
</evidence>